<dbReference type="SUPFAM" id="SSF89919">
    <property type="entry name" value="Ribosome-binding factor A, RbfA"/>
    <property type="match status" value="1"/>
</dbReference>
<dbReference type="InterPro" id="IPR000238">
    <property type="entry name" value="RbfA"/>
</dbReference>
<comment type="function">
    <text evidence="2">One of several proteins that assist in the late maturation steps of the functional core of the 30S ribosomal subunit. Associates with free 30S ribosomal subunits (but not with 30S subunits that are part of 70S ribosomes or polysomes). Required for efficient processing of 16S rRNA. May interact with the 5'-terminal helix region of 16S rRNA.</text>
</comment>
<dbReference type="GO" id="GO:0005829">
    <property type="term" value="C:cytosol"/>
    <property type="evidence" value="ECO:0007669"/>
    <property type="project" value="TreeGrafter"/>
</dbReference>
<dbReference type="Pfam" id="PF02033">
    <property type="entry name" value="RBFA"/>
    <property type="match status" value="1"/>
</dbReference>
<dbReference type="GO" id="GO:0030490">
    <property type="term" value="P:maturation of SSU-rRNA"/>
    <property type="evidence" value="ECO:0007669"/>
    <property type="project" value="UniProtKB-UniRule"/>
</dbReference>
<comment type="subcellular location">
    <subcellularLocation>
        <location evidence="2">Cytoplasm</location>
    </subcellularLocation>
</comment>
<dbReference type="GO" id="GO:0043024">
    <property type="term" value="F:ribosomal small subunit binding"/>
    <property type="evidence" value="ECO:0007669"/>
    <property type="project" value="TreeGrafter"/>
</dbReference>
<dbReference type="InterPro" id="IPR023799">
    <property type="entry name" value="RbfA_dom_sf"/>
</dbReference>
<dbReference type="AlphaFoldDB" id="A0A3N1XZR6"/>
<accession>A0A3N1XZR6</accession>
<name>A0A3N1XZR6_9GAMM</name>
<comment type="subunit">
    <text evidence="2">Monomer. Binds 30S ribosomal subunits, but not 50S ribosomal subunits or 70S ribosomes.</text>
</comment>
<evidence type="ECO:0000256" key="1">
    <source>
        <dbReference type="ARBA" id="ARBA00022517"/>
    </source>
</evidence>
<proteinExistence type="inferred from homology"/>
<dbReference type="HAMAP" id="MF_00003">
    <property type="entry name" value="RbfA"/>
    <property type="match status" value="1"/>
</dbReference>
<protein>
    <recommendedName>
        <fullName evidence="2">Ribosome-binding factor A</fullName>
    </recommendedName>
</protein>
<dbReference type="PROSITE" id="PS01319">
    <property type="entry name" value="RBFA"/>
    <property type="match status" value="1"/>
</dbReference>
<keyword evidence="2" id="KW-0963">Cytoplasm</keyword>
<evidence type="ECO:0000313" key="4">
    <source>
        <dbReference type="Proteomes" id="UP000276634"/>
    </source>
</evidence>
<gene>
    <name evidence="2" type="primary">rbfA</name>
    <name evidence="3" type="ORF">EDC57_1283</name>
</gene>
<dbReference type="RefSeq" id="WP_170165063.1">
    <property type="nucleotide sequence ID" value="NZ_RJVI01000002.1"/>
</dbReference>
<sequence length="125" mass="14243">MPREFDRTRRVAEQLQRELAELIRREVKDPRVGPVTVSAVRVSRDLAHARVYVGVLDRTERAQETVEALNHAAGHLRRLLGRRLHLRTIPRLRFEYDALLDEASRLSRLLDALGSGGEGEGEEKA</sequence>
<dbReference type="NCBIfam" id="TIGR00082">
    <property type="entry name" value="rbfA"/>
    <property type="match status" value="1"/>
</dbReference>
<keyword evidence="4" id="KW-1185">Reference proteome</keyword>
<dbReference type="PANTHER" id="PTHR33515">
    <property type="entry name" value="RIBOSOME-BINDING FACTOR A, CHLOROPLASTIC-RELATED"/>
    <property type="match status" value="1"/>
</dbReference>
<reference evidence="3 4" key="1">
    <citation type="submission" date="2018-11" db="EMBL/GenBank/DDBJ databases">
        <title>Genomic Encyclopedia of Type Strains, Phase IV (KMG-IV): sequencing the most valuable type-strain genomes for metagenomic binning, comparative biology and taxonomic classification.</title>
        <authorList>
            <person name="Goeker M."/>
        </authorList>
    </citation>
    <scope>NUCLEOTIDE SEQUENCE [LARGE SCALE GENOMIC DNA]</scope>
    <source>
        <strain evidence="3 4">DSM 100275</strain>
    </source>
</reference>
<dbReference type="Gene3D" id="3.30.300.20">
    <property type="match status" value="1"/>
</dbReference>
<dbReference type="InterPro" id="IPR015946">
    <property type="entry name" value="KH_dom-like_a/b"/>
</dbReference>
<dbReference type="InterPro" id="IPR020053">
    <property type="entry name" value="Ribosome-bd_factorA_CS"/>
</dbReference>
<dbReference type="PANTHER" id="PTHR33515:SF1">
    <property type="entry name" value="RIBOSOME-BINDING FACTOR A, CHLOROPLASTIC-RELATED"/>
    <property type="match status" value="1"/>
</dbReference>
<comment type="caution">
    <text evidence="3">The sequence shown here is derived from an EMBL/GenBank/DDBJ whole genome shotgun (WGS) entry which is preliminary data.</text>
</comment>
<dbReference type="Proteomes" id="UP000276634">
    <property type="component" value="Unassembled WGS sequence"/>
</dbReference>
<evidence type="ECO:0000313" key="3">
    <source>
        <dbReference type="EMBL" id="ROR32093.1"/>
    </source>
</evidence>
<keyword evidence="1 2" id="KW-0690">Ribosome biogenesis</keyword>
<dbReference type="EMBL" id="RJVI01000002">
    <property type="protein sequence ID" value="ROR32093.1"/>
    <property type="molecule type" value="Genomic_DNA"/>
</dbReference>
<organism evidence="3 4">
    <name type="scientific">Inmirania thermothiophila</name>
    <dbReference type="NCBI Taxonomy" id="1750597"/>
    <lineage>
        <taxon>Bacteria</taxon>
        <taxon>Pseudomonadati</taxon>
        <taxon>Pseudomonadota</taxon>
        <taxon>Gammaproteobacteria</taxon>
        <taxon>Chromatiales</taxon>
        <taxon>Ectothiorhodospiraceae</taxon>
        <taxon>Inmirania</taxon>
    </lineage>
</organism>
<evidence type="ECO:0000256" key="2">
    <source>
        <dbReference type="HAMAP-Rule" id="MF_00003"/>
    </source>
</evidence>
<comment type="similarity">
    <text evidence="2">Belongs to the RbfA family.</text>
</comment>